<protein>
    <submittedName>
        <fullName evidence="2">Uncharacterized protein</fullName>
    </submittedName>
</protein>
<proteinExistence type="predicted"/>
<evidence type="ECO:0000256" key="1">
    <source>
        <dbReference type="SAM" id="Phobius"/>
    </source>
</evidence>
<evidence type="ECO:0000313" key="2">
    <source>
        <dbReference type="EMBL" id="AGM26221.1"/>
    </source>
</evidence>
<evidence type="ECO:0000313" key="3">
    <source>
        <dbReference type="Proteomes" id="UP000013963"/>
    </source>
</evidence>
<dbReference type="Proteomes" id="UP000013963">
    <property type="component" value="Chromosome"/>
</dbReference>
<keyword evidence="1" id="KW-0472">Membrane</keyword>
<dbReference type="PATRIC" id="fig|1276229.3.peg.626"/>
<dbReference type="KEGG" id="ssyr:SSYRP_v1c06310"/>
<organism evidence="2 3">
    <name type="scientific">Spiroplasma syrphidicola EA-1</name>
    <dbReference type="NCBI Taxonomy" id="1276229"/>
    <lineage>
        <taxon>Bacteria</taxon>
        <taxon>Bacillati</taxon>
        <taxon>Mycoplasmatota</taxon>
        <taxon>Mollicutes</taxon>
        <taxon>Entomoplasmatales</taxon>
        <taxon>Spiroplasmataceae</taxon>
        <taxon>Spiroplasma</taxon>
    </lineage>
</organism>
<dbReference type="EMBL" id="CP005078">
    <property type="protein sequence ID" value="AGM26221.1"/>
    <property type="molecule type" value="Genomic_DNA"/>
</dbReference>
<reference evidence="2 3" key="1">
    <citation type="journal article" date="2013" name="Genome Biol. Evol.">
        <title>Complete genomes of two dipteran-associated spiroplasmas provided insights into the origin, dynamics, and impacts of viral invasion in spiroplasma.</title>
        <authorList>
            <person name="Ku C."/>
            <person name="Lo W.S."/>
            <person name="Chen L.L."/>
            <person name="Kuo C.H."/>
        </authorList>
    </citation>
    <scope>NUCLEOTIDE SEQUENCE [LARGE SCALE GENOMIC DNA]</scope>
    <source>
        <strain evidence="2">EA-1</strain>
    </source>
</reference>
<keyword evidence="1" id="KW-1133">Transmembrane helix</keyword>
<name>R4ULX5_9MOLU</name>
<keyword evidence="3" id="KW-1185">Reference proteome</keyword>
<accession>R4ULX5</accession>
<feature type="transmembrane region" description="Helical" evidence="1">
    <location>
        <begin position="6"/>
        <end position="29"/>
    </location>
</feature>
<dbReference type="HOGENOM" id="CLU_1958191_0_0_14"/>
<sequence length="128" mass="14979">MIKGKTTFLSLILLIITIFLMLFLGFNYVKNFEGGYIIKNINPLDSSEVDFQFIPTKKENLNFNNKKAILYFQYNKTWLKTSLDLKRTPTGSYSLASWDVSYQFPLFLLAKLELPPKTMLKYLIDILF</sequence>
<gene>
    <name evidence="2" type="ORF">SSYRP_v1c06310</name>
</gene>
<dbReference type="OrthoDB" id="9837421at2"/>
<dbReference type="AlphaFoldDB" id="R4ULX5"/>
<dbReference type="RefSeq" id="WP_016340867.1">
    <property type="nucleotide sequence ID" value="NC_021284.1"/>
</dbReference>
<keyword evidence="1" id="KW-0812">Transmembrane</keyword>
<dbReference type="STRING" id="1276229.SSYRP_v1c06310"/>